<evidence type="ECO:0000256" key="1">
    <source>
        <dbReference type="SAM" id="MobiDB-lite"/>
    </source>
</evidence>
<feature type="region of interest" description="Disordered" evidence="1">
    <location>
        <begin position="353"/>
        <end position="382"/>
    </location>
</feature>
<accession>A0AAD9YKG9</accession>
<evidence type="ECO:0000313" key="3">
    <source>
        <dbReference type="Proteomes" id="UP001281614"/>
    </source>
</evidence>
<comment type="caution">
    <text evidence="2">The sequence shown here is derived from an EMBL/GenBank/DDBJ whole genome shotgun (WGS) entry which is preliminary data.</text>
</comment>
<dbReference type="Proteomes" id="UP001281614">
    <property type="component" value="Unassembled WGS sequence"/>
</dbReference>
<dbReference type="PANTHER" id="PTHR38166">
    <property type="entry name" value="C2H2-TYPE DOMAIN-CONTAINING PROTEIN-RELATED"/>
    <property type="match status" value="1"/>
</dbReference>
<dbReference type="EMBL" id="VYYT01000113">
    <property type="protein sequence ID" value="KAK2768007.1"/>
    <property type="molecule type" value="Genomic_DNA"/>
</dbReference>
<dbReference type="Gene3D" id="3.30.160.60">
    <property type="entry name" value="Classic Zinc Finger"/>
    <property type="match status" value="1"/>
</dbReference>
<evidence type="ECO:0008006" key="4">
    <source>
        <dbReference type="Google" id="ProtNLM"/>
    </source>
</evidence>
<dbReference type="PANTHER" id="PTHR38166:SF1">
    <property type="entry name" value="C2H2-TYPE DOMAIN-CONTAINING PROTEIN"/>
    <property type="match status" value="1"/>
</dbReference>
<organism evidence="2 3">
    <name type="scientific">Colletotrichum kahawae</name>
    <name type="common">Coffee berry disease fungus</name>
    <dbReference type="NCBI Taxonomy" id="34407"/>
    <lineage>
        <taxon>Eukaryota</taxon>
        <taxon>Fungi</taxon>
        <taxon>Dikarya</taxon>
        <taxon>Ascomycota</taxon>
        <taxon>Pezizomycotina</taxon>
        <taxon>Sordariomycetes</taxon>
        <taxon>Hypocreomycetidae</taxon>
        <taxon>Glomerellales</taxon>
        <taxon>Glomerellaceae</taxon>
        <taxon>Colletotrichum</taxon>
        <taxon>Colletotrichum gloeosporioides species complex</taxon>
    </lineage>
</organism>
<sequence>MVDHVPSADQLNPQHSIIANVDDTVRASTDDHLHKSSSGTLFNDPIPVPTTAHKSEDGLFGIPEVPCDSEVLRCKSPNLLPLDTDSCPTNQVGIPINIGDTLVDNESKEVLLERSKSSREPNDTKQHKTRLLACPYPKHDPETHGYRCRAAAFSKIHRLKEHLYRVHTQPPHCVRCGETFSNESDVKAHLGRPDEICDFVAGVSVDGLTSEQIKKLRSKKRKTGVTTIEEKWRHIFGILFPDATDVPDPYYTQFVDPSNDRKLLSIGQSDFVSIFSNVPPESEDRMFASLEQICGPLEKSKRRKVWNTVQNFFVERVQQIMGSGTISQNSRDDVHTYGLNTYNVSLKAAAPEVEERSVETRSPTKQKYSMDPGQTVLGTTSTTSDVENLQTDLLQDRLECDLFNLSNEQIFNQEIAGIESEARLNKCANAERSVSIPRSGIASATHAFDTLAPCEDLSCLLQPYGEFFDLDSILNEATDGSEHVDFTLADWPTGHSNL</sequence>
<proteinExistence type="predicted"/>
<gene>
    <name evidence="2" type="ORF">CKAH01_04575</name>
</gene>
<keyword evidence="3" id="KW-1185">Reference proteome</keyword>
<protein>
    <recommendedName>
        <fullName evidence="4">C2H2-type domain-containing protein</fullName>
    </recommendedName>
</protein>
<name>A0AAD9YKG9_COLKA</name>
<reference evidence="2" key="1">
    <citation type="submission" date="2023-02" db="EMBL/GenBank/DDBJ databases">
        <title>Colletotrichum kahawae CIFC_Que2 genome sequencing and assembly.</title>
        <authorList>
            <person name="Baroncelli R."/>
        </authorList>
    </citation>
    <scope>NUCLEOTIDE SEQUENCE</scope>
    <source>
        <strain evidence="2">CIFC_Que2</strain>
    </source>
</reference>
<evidence type="ECO:0000313" key="2">
    <source>
        <dbReference type="EMBL" id="KAK2768007.1"/>
    </source>
</evidence>
<dbReference type="AlphaFoldDB" id="A0AAD9YKG9"/>